<evidence type="ECO:0000256" key="8">
    <source>
        <dbReference type="ARBA" id="ARBA00022989"/>
    </source>
</evidence>
<evidence type="ECO:0000256" key="1">
    <source>
        <dbReference type="ARBA" id="ARBA00002672"/>
    </source>
</evidence>
<comment type="subcellular location">
    <subcellularLocation>
        <location evidence="2">Cell membrane</location>
        <topology evidence="2">Multi-pass membrane protein</topology>
    </subcellularLocation>
</comment>
<evidence type="ECO:0000256" key="10">
    <source>
        <dbReference type="SAM" id="Phobius"/>
    </source>
</evidence>
<proteinExistence type="inferred from homology"/>
<reference evidence="11 12" key="1">
    <citation type="submission" date="2023-02" db="EMBL/GenBank/DDBJ databases">
        <title>Genome sequence of Sphingobacterium sp. KACC 22765.</title>
        <authorList>
            <person name="Kim S."/>
            <person name="Heo J."/>
            <person name="Kwon S.-W."/>
        </authorList>
    </citation>
    <scope>NUCLEOTIDE SEQUENCE [LARGE SCALE GENOMIC DNA]</scope>
    <source>
        <strain evidence="11 12">KACC 22765</strain>
    </source>
</reference>
<keyword evidence="12" id="KW-1185">Reference proteome</keyword>
<evidence type="ECO:0000256" key="6">
    <source>
        <dbReference type="ARBA" id="ARBA00022475"/>
    </source>
</evidence>
<evidence type="ECO:0000313" key="11">
    <source>
        <dbReference type="EMBL" id="WDF67006.1"/>
    </source>
</evidence>
<sequence>MAIREEPDPDHAGVGTISFQLNMYVPPACYFNVYMIDILTKIQDAFLQTSWLERLAVAFGIVQVLLSSRNKISHYFFGILSIVLTISVLYNARLYAEIILNMYYLLMSFYGLWYWKFRNRAQAEIAISTCTKQEWINVSAIVLLGYFVLFGFLKYFTDSDVPMLDAIVSSTAWAGMWLLAKRKLENWILLNSSNAIAIPLLYSKNLYLFAALTSFLFVVAIFGYFRWRKIMITTSSSTSYA</sequence>
<feature type="transmembrane region" description="Helical" evidence="10">
    <location>
        <begin position="135"/>
        <end position="156"/>
    </location>
</feature>
<dbReference type="PANTHER" id="PTHR36122">
    <property type="entry name" value="NICOTINAMIDE RIBOSIDE TRANSPORTER PNUC"/>
    <property type="match status" value="1"/>
</dbReference>
<keyword evidence="5" id="KW-0813">Transport</keyword>
<feature type="transmembrane region" description="Helical" evidence="10">
    <location>
        <begin position="98"/>
        <end position="115"/>
    </location>
</feature>
<protein>
    <recommendedName>
        <fullName evidence="4">Nicotinamide riboside transporter PnuC</fullName>
    </recommendedName>
</protein>
<dbReference type="NCBIfam" id="TIGR01528">
    <property type="entry name" value="NMN_trans_PnuC"/>
    <property type="match status" value="1"/>
</dbReference>
<feature type="transmembrane region" description="Helical" evidence="10">
    <location>
        <begin position="75"/>
        <end position="92"/>
    </location>
</feature>
<evidence type="ECO:0000256" key="7">
    <source>
        <dbReference type="ARBA" id="ARBA00022692"/>
    </source>
</evidence>
<dbReference type="RefSeq" id="WP_274265742.1">
    <property type="nucleotide sequence ID" value="NZ_CP117880.1"/>
</dbReference>
<dbReference type="InterPro" id="IPR006419">
    <property type="entry name" value="NMN_transpt_PnuC"/>
</dbReference>
<keyword evidence="7 10" id="KW-0812">Transmembrane</keyword>
<evidence type="ECO:0000256" key="3">
    <source>
        <dbReference type="ARBA" id="ARBA00006669"/>
    </source>
</evidence>
<keyword evidence="8 10" id="KW-1133">Transmembrane helix</keyword>
<dbReference type="Proteomes" id="UP001221558">
    <property type="component" value="Chromosome"/>
</dbReference>
<evidence type="ECO:0000256" key="2">
    <source>
        <dbReference type="ARBA" id="ARBA00004651"/>
    </source>
</evidence>
<name>A0ABY7WBH1_9SPHI</name>
<evidence type="ECO:0000256" key="4">
    <source>
        <dbReference type="ARBA" id="ARBA00017522"/>
    </source>
</evidence>
<comment type="function">
    <text evidence="1">Required for nicotinamide riboside transport across the inner membrane.</text>
</comment>
<evidence type="ECO:0000313" key="12">
    <source>
        <dbReference type="Proteomes" id="UP001221558"/>
    </source>
</evidence>
<gene>
    <name evidence="11" type="primary">pnuC</name>
    <name evidence="11" type="ORF">PQ465_11885</name>
</gene>
<dbReference type="PANTHER" id="PTHR36122:SF2">
    <property type="entry name" value="NICOTINAMIDE RIBOSIDE TRANSPORTER PNUC"/>
    <property type="match status" value="1"/>
</dbReference>
<accession>A0ABY7WBH1</accession>
<comment type="similarity">
    <text evidence="3">Belongs to the nicotinamide ribonucleoside (NR) uptake permease (TC 4.B.1) family.</text>
</comment>
<dbReference type="EMBL" id="CP117880">
    <property type="protein sequence ID" value="WDF67006.1"/>
    <property type="molecule type" value="Genomic_DNA"/>
</dbReference>
<keyword evidence="6" id="KW-1003">Cell membrane</keyword>
<evidence type="ECO:0000256" key="9">
    <source>
        <dbReference type="ARBA" id="ARBA00023136"/>
    </source>
</evidence>
<organism evidence="11 12">
    <name type="scientific">Sphingobacterium oryzagri</name>
    <dbReference type="NCBI Taxonomy" id="3025669"/>
    <lineage>
        <taxon>Bacteria</taxon>
        <taxon>Pseudomonadati</taxon>
        <taxon>Bacteroidota</taxon>
        <taxon>Sphingobacteriia</taxon>
        <taxon>Sphingobacteriales</taxon>
        <taxon>Sphingobacteriaceae</taxon>
        <taxon>Sphingobacterium</taxon>
    </lineage>
</organism>
<dbReference type="Pfam" id="PF04973">
    <property type="entry name" value="NMN_transporter"/>
    <property type="match status" value="1"/>
</dbReference>
<feature type="transmembrane region" description="Helical" evidence="10">
    <location>
        <begin position="208"/>
        <end position="227"/>
    </location>
</feature>
<evidence type="ECO:0000256" key="5">
    <source>
        <dbReference type="ARBA" id="ARBA00022448"/>
    </source>
</evidence>
<keyword evidence="9 10" id="KW-0472">Membrane</keyword>